<name>A0A2N4UPQ4_9GAMM</name>
<accession>A0A2N4UPQ4</accession>
<protein>
    <submittedName>
        <fullName evidence="1">Uncharacterized protein</fullName>
    </submittedName>
</protein>
<dbReference type="RefSeq" id="WP_065208004.1">
    <property type="nucleotide sequence ID" value="NZ_JABJXE010000011.1"/>
</dbReference>
<reference evidence="1 2" key="1">
    <citation type="journal article" date="2018" name="Syst. Appl. Microbiol.">
        <title>Photobacterium carnosum sp. nov., isolated from spoiled modified atmosphere packaged poultry meat.</title>
        <authorList>
            <person name="Hilgarth M."/>
            <person name="Fuertes S."/>
            <person name="Ehrmann M."/>
            <person name="Vogel R.F."/>
        </authorList>
    </citation>
    <scope>NUCLEOTIDE SEQUENCE [LARGE SCALE GENOMIC DNA]</scope>
    <source>
        <strain evidence="1 2">TMW 2.2021</strain>
    </source>
</reference>
<comment type="caution">
    <text evidence="1">The sequence shown here is derived from an EMBL/GenBank/DDBJ whole genome shotgun (WGS) entry which is preliminary data.</text>
</comment>
<evidence type="ECO:0000313" key="2">
    <source>
        <dbReference type="Proteomes" id="UP000234420"/>
    </source>
</evidence>
<gene>
    <name evidence="1" type="ORF">CIK00_15360</name>
</gene>
<proteinExistence type="predicted"/>
<sequence>MAISNTLCGARSIINVTEFVTREGLLYIVTPYFRNRGYWVINRELAQPTAILVEKKVSNKFDELQAVINAVAYSQCWMLDDYRNVNSLAMGKICGRWFSQLPIMNTSLPIEYIIDDKKLPALEDEYADLKGVITDIAPDTENLGLSPKITLNISQIKGRDQQIAPTTKSDTVTHGDYRKLVELFRKQSKSIAIELADTKLINNKDRAMNGEVIFIASGFKVQECEFIADDFNEYSDYFFVDGQLVDIHKGMDNSEFLEVYPLGYRFISKQDIEDFQKAFYVSIQESDLSLFLINSLQVTGISFK</sequence>
<dbReference type="AlphaFoldDB" id="A0A2N4UPQ4"/>
<evidence type="ECO:0000313" key="1">
    <source>
        <dbReference type="EMBL" id="PLC56992.1"/>
    </source>
</evidence>
<keyword evidence="2" id="KW-1185">Reference proteome</keyword>
<dbReference type="Proteomes" id="UP000234420">
    <property type="component" value="Unassembled WGS sequence"/>
</dbReference>
<dbReference type="EMBL" id="NPIB01000021">
    <property type="protein sequence ID" value="PLC56992.1"/>
    <property type="molecule type" value="Genomic_DNA"/>
</dbReference>
<organism evidence="1 2">
    <name type="scientific">Photobacterium carnosum</name>
    <dbReference type="NCBI Taxonomy" id="2023717"/>
    <lineage>
        <taxon>Bacteria</taxon>
        <taxon>Pseudomonadati</taxon>
        <taxon>Pseudomonadota</taxon>
        <taxon>Gammaproteobacteria</taxon>
        <taxon>Vibrionales</taxon>
        <taxon>Vibrionaceae</taxon>
        <taxon>Photobacterium</taxon>
    </lineage>
</organism>